<feature type="domain" description="Homeobox" evidence="6">
    <location>
        <begin position="270"/>
        <end position="332"/>
    </location>
</feature>
<comment type="subcellular location">
    <subcellularLocation>
        <location evidence="3 4">Nucleus</location>
    </subcellularLocation>
</comment>
<feature type="region of interest" description="Disordered" evidence="5">
    <location>
        <begin position="188"/>
        <end position="223"/>
    </location>
</feature>
<dbReference type="InParanoid" id="A0A1Y2AR57"/>
<dbReference type="GO" id="GO:0006357">
    <property type="term" value="P:regulation of transcription by RNA polymerase II"/>
    <property type="evidence" value="ECO:0007669"/>
    <property type="project" value="TreeGrafter"/>
</dbReference>
<dbReference type="InterPro" id="IPR051000">
    <property type="entry name" value="Homeobox_DNA-bind_prot"/>
</dbReference>
<gene>
    <name evidence="7" type="ORF">BCR39DRAFT_561240</name>
</gene>
<keyword evidence="1 3" id="KW-0238">DNA-binding</keyword>
<dbReference type="GO" id="GO:0005634">
    <property type="term" value="C:nucleus"/>
    <property type="evidence" value="ECO:0007669"/>
    <property type="project" value="UniProtKB-SubCell"/>
</dbReference>
<dbReference type="AlphaFoldDB" id="A0A1Y2AR57"/>
<keyword evidence="3 4" id="KW-0539">Nucleus</keyword>
<dbReference type="CDD" id="cd00086">
    <property type="entry name" value="homeodomain"/>
    <property type="match status" value="1"/>
</dbReference>
<dbReference type="SUPFAM" id="SSF46689">
    <property type="entry name" value="Homeodomain-like"/>
    <property type="match status" value="1"/>
</dbReference>
<dbReference type="InterPro" id="IPR001356">
    <property type="entry name" value="HD"/>
</dbReference>
<dbReference type="Pfam" id="PF00046">
    <property type="entry name" value="Homeodomain"/>
    <property type="match status" value="1"/>
</dbReference>
<dbReference type="STRING" id="71784.A0A1Y2AR57"/>
<sequence>MSFSPDLFGHPADEEAQMIFDPSQLALPLSTSVSPNDSSYGYMSSSSTPLFPSPTSGHAIDSASTGNWSNPLPVSGGWAFDYLQNPPMTAPVVDQGFMMPPPMSQNVFADLHHSWTNLPSASPISPSAFSGLTPLDTRSTSLTPLFSAFNTDPPTTQTPQMQLRPSPVRHYSASTLPLRRRSSTLMTLGSATSQSPATPQWSDSQQQFPSPHIDTGSGLNRHTSMPIFHHLARRYHPTPRNMGMPSPFIESPHSPLDPQTSPKQAYGLGAEAKPPRFKPTKEQLEILIASYKENKNPDGPAREALSKRLGPDIKPKTLQIWFQNRRSKSRAKERDAALPRPTRVQNRTDSPRLGLGGRPVDIEALRLLTHEPGVGVTILPITVLSISTWTRFLTPGSALPDLACALSTTALMLYVMHQGETFRISIPLSPTSIFDLTAASNPSANTEAVAVRFNLVGGAAQFGCWNEGKEWQDAGDFTSGSAGRGGKVEITGDRSVLLPAFGKVQQDLLSATMTIVGSAAATVEPSPSNSQSDQGLLLSKWRFPTTSPADGFCVEPLSSEHQVDLPSRVRSYSAPIHTGLTMSTLKDASMPWADLGSGVVSSTDWSFDDTAVPTPVSSSQASQALTSTDGTAYGIGSLDSGTAKDTTSSGILGIKEVWNCRS</sequence>
<feature type="region of interest" description="Disordered" evidence="5">
    <location>
        <begin position="324"/>
        <end position="355"/>
    </location>
</feature>
<evidence type="ECO:0000313" key="8">
    <source>
        <dbReference type="Proteomes" id="UP000193986"/>
    </source>
</evidence>
<dbReference type="GO" id="GO:0030154">
    <property type="term" value="P:cell differentiation"/>
    <property type="evidence" value="ECO:0007669"/>
    <property type="project" value="TreeGrafter"/>
</dbReference>
<dbReference type="Gene3D" id="1.10.10.60">
    <property type="entry name" value="Homeodomain-like"/>
    <property type="match status" value="1"/>
</dbReference>
<dbReference type="GO" id="GO:0000978">
    <property type="term" value="F:RNA polymerase II cis-regulatory region sequence-specific DNA binding"/>
    <property type="evidence" value="ECO:0007669"/>
    <property type="project" value="TreeGrafter"/>
</dbReference>
<dbReference type="SMART" id="SM00389">
    <property type="entry name" value="HOX"/>
    <property type="match status" value="1"/>
</dbReference>
<evidence type="ECO:0000256" key="5">
    <source>
        <dbReference type="SAM" id="MobiDB-lite"/>
    </source>
</evidence>
<evidence type="ECO:0000256" key="1">
    <source>
        <dbReference type="ARBA" id="ARBA00023125"/>
    </source>
</evidence>
<evidence type="ECO:0000256" key="2">
    <source>
        <dbReference type="ARBA" id="ARBA00023155"/>
    </source>
</evidence>
<evidence type="ECO:0000256" key="4">
    <source>
        <dbReference type="RuleBase" id="RU000682"/>
    </source>
</evidence>
<keyword evidence="8" id="KW-1185">Reference proteome</keyword>
<dbReference type="Proteomes" id="UP000193986">
    <property type="component" value="Unassembled WGS sequence"/>
</dbReference>
<dbReference type="PANTHER" id="PTHR24324">
    <property type="entry name" value="HOMEOBOX PROTEIN HHEX"/>
    <property type="match status" value="1"/>
</dbReference>
<comment type="caution">
    <text evidence="7">The sequence shown here is derived from an EMBL/GenBank/DDBJ whole genome shotgun (WGS) entry which is preliminary data.</text>
</comment>
<proteinExistence type="predicted"/>
<dbReference type="PANTHER" id="PTHR24324:SF9">
    <property type="entry name" value="HOMEOBOX DOMAIN-CONTAINING PROTEIN"/>
    <property type="match status" value="1"/>
</dbReference>
<dbReference type="InterPro" id="IPR009057">
    <property type="entry name" value="Homeodomain-like_sf"/>
</dbReference>
<feature type="region of interest" description="Disordered" evidence="5">
    <location>
        <begin position="236"/>
        <end position="279"/>
    </location>
</feature>
<protein>
    <recommendedName>
        <fullName evidence="6">Homeobox domain-containing protein</fullName>
    </recommendedName>
</protein>
<name>A0A1Y2AR57_9TREE</name>
<evidence type="ECO:0000313" key="7">
    <source>
        <dbReference type="EMBL" id="ORY25058.1"/>
    </source>
</evidence>
<keyword evidence="2 3" id="KW-0371">Homeobox</keyword>
<dbReference type="OrthoDB" id="6159439at2759"/>
<evidence type="ECO:0000256" key="3">
    <source>
        <dbReference type="PROSITE-ProRule" id="PRU00108"/>
    </source>
</evidence>
<reference evidence="7 8" key="1">
    <citation type="submission" date="2016-07" db="EMBL/GenBank/DDBJ databases">
        <title>Pervasive Adenine N6-methylation of Active Genes in Fungi.</title>
        <authorList>
            <consortium name="DOE Joint Genome Institute"/>
            <person name="Mondo S.J."/>
            <person name="Dannebaum R.O."/>
            <person name="Kuo R.C."/>
            <person name="Labutti K."/>
            <person name="Haridas S."/>
            <person name="Kuo A."/>
            <person name="Salamov A."/>
            <person name="Ahrendt S.R."/>
            <person name="Lipzen A."/>
            <person name="Sullivan W."/>
            <person name="Andreopoulos W.B."/>
            <person name="Clum A."/>
            <person name="Lindquist E."/>
            <person name="Daum C."/>
            <person name="Ramamoorthy G.K."/>
            <person name="Gryganskyi A."/>
            <person name="Culley D."/>
            <person name="Magnuson J.K."/>
            <person name="James T.Y."/>
            <person name="O'Malley M.A."/>
            <person name="Stajich J.E."/>
            <person name="Spatafora J.W."/>
            <person name="Visel A."/>
            <person name="Grigoriev I.V."/>
        </authorList>
    </citation>
    <scope>NUCLEOTIDE SEQUENCE [LARGE SCALE GENOMIC DNA]</scope>
    <source>
        <strain evidence="7 8">68-887.2</strain>
    </source>
</reference>
<feature type="DNA-binding region" description="Homeobox" evidence="3">
    <location>
        <begin position="272"/>
        <end position="333"/>
    </location>
</feature>
<organism evidence="7 8">
    <name type="scientific">Naematelia encephala</name>
    <dbReference type="NCBI Taxonomy" id="71784"/>
    <lineage>
        <taxon>Eukaryota</taxon>
        <taxon>Fungi</taxon>
        <taxon>Dikarya</taxon>
        <taxon>Basidiomycota</taxon>
        <taxon>Agaricomycotina</taxon>
        <taxon>Tremellomycetes</taxon>
        <taxon>Tremellales</taxon>
        <taxon>Naemateliaceae</taxon>
        <taxon>Naematelia</taxon>
    </lineage>
</organism>
<evidence type="ECO:0000259" key="6">
    <source>
        <dbReference type="PROSITE" id="PS50071"/>
    </source>
</evidence>
<feature type="compositionally biased region" description="Polar residues" evidence="5">
    <location>
        <begin position="188"/>
        <end position="209"/>
    </location>
</feature>
<dbReference type="EMBL" id="MCFC01000061">
    <property type="protein sequence ID" value="ORY25058.1"/>
    <property type="molecule type" value="Genomic_DNA"/>
</dbReference>
<dbReference type="PROSITE" id="PS50071">
    <property type="entry name" value="HOMEOBOX_2"/>
    <property type="match status" value="1"/>
</dbReference>
<accession>A0A1Y2AR57</accession>